<sequence length="72" mass="8205">AITDFIFTHEKFSLVLKGTIERPQIISLINWERAVPVDSAEWYQREGCQNSDENFFAAGDPAFSRPRSARAC</sequence>
<proteinExistence type="predicted"/>
<dbReference type="Proteomes" id="UP000298030">
    <property type="component" value="Unassembled WGS sequence"/>
</dbReference>
<gene>
    <name evidence="1" type="ORF">FA13DRAFT_1739659</name>
</gene>
<reference evidence="1 2" key="1">
    <citation type="journal article" date="2019" name="Nat. Ecol. Evol.">
        <title>Megaphylogeny resolves global patterns of mushroom evolution.</title>
        <authorList>
            <person name="Varga T."/>
            <person name="Krizsan K."/>
            <person name="Foldi C."/>
            <person name="Dima B."/>
            <person name="Sanchez-Garcia M."/>
            <person name="Sanchez-Ramirez S."/>
            <person name="Szollosi G.J."/>
            <person name="Szarkandi J.G."/>
            <person name="Papp V."/>
            <person name="Albert L."/>
            <person name="Andreopoulos W."/>
            <person name="Angelini C."/>
            <person name="Antonin V."/>
            <person name="Barry K.W."/>
            <person name="Bougher N.L."/>
            <person name="Buchanan P."/>
            <person name="Buyck B."/>
            <person name="Bense V."/>
            <person name="Catcheside P."/>
            <person name="Chovatia M."/>
            <person name="Cooper J."/>
            <person name="Damon W."/>
            <person name="Desjardin D."/>
            <person name="Finy P."/>
            <person name="Geml J."/>
            <person name="Haridas S."/>
            <person name="Hughes K."/>
            <person name="Justo A."/>
            <person name="Karasinski D."/>
            <person name="Kautmanova I."/>
            <person name="Kiss B."/>
            <person name="Kocsube S."/>
            <person name="Kotiranta H."/>
            <person name="LaButti K.M."/>
            <person name="Lechner B.E."/>
            <person name="Liimatainen K."/>
            <person name="Lipzen A."/>
            <person name="Lukacs Z."/>
            <person name="Mihaltcheva S."/>
            <person name="Morgado L.N."/>
            <person name="Niskanen T."/>
            <person name="Noordeloos M.E."/>
            <person name="Ohm R.A."/>
            <person name="Ortiz-Santana B."/>
            <person name="Ovrebo C."/>
            <person name="Racz N."/>
            <person name="Riley R."/>
            <person name="Savchenko A."/>
            <person name="Shiryaev A."/>
            <person name="Soop K."/>
            <person name="Spirin V."/>
            <person name="Szebenyi C."/>
            <person name="Tomsovsky M."/>
            <person name="Tulloss R.E."/>
            <person name="Uehling J."/>
            <person name="Grigoriev I.V."/>
            <person name="Vagvolgyi C."/>
            <person name="Papp T."/>
            <person name="Martin F.M."/>
            <person name="Miettinen O."/>
            <person name="Hibbett D.S."/>
            <person name="Nagy L.G."/>
        </authorList>
    </citation>
    <scope>NUCLEOTIDE SEQUENCE [LARGE SCALE GENOMIC DNA]</scope>
    <source>
        <strain evidence="1 2">FP101781</strain>
    </source>
</reference>
<feature type="non-terminal residue" evidence="1">
    <location>
        <position position="1"/>
    </location>
</feature>
<accession>A0A4Y7SPQ3</accession>
<evidence type="ECO:0000313" key="1">
    <source>
        <dbReference type="EMBL" id="TEB23850.1"/>
    </source>
</evidence>
<dbReference type="AlphaFoldDB" id="A0A4Y7SPQ3"/>
<dbReference type="EMBL" id="QPFP01000073">
    <property type="protein sequence ID" value="TEB23850.1"/>
    <property type="molecule type" value="Genomic_DNA"/>
</dbReference>
<organism evidence="1 2">
    <name type="scientific">Coprinellus micaceus</name>
    <name type="common">Glistening ink-cap mushroom</name>
    <name type="synonym">Coprinus micaceus</name>
    <dbReference type="NCBI Taxonomy" id="71717"/>
    <lineage>
        <taxon>Eukaryota</taxon>
        <taxon>Fungi</taxon>
        <taxon>Dikarya</taxon>
        <taxon>Basidiomycota</taxon>
        <taxon>Agaricomycotina</taxon>
        <taxon>Agaricomycetes</taxon>
        <taxon>Agaricomycetidae</taxon>
        <taxon>Agaricales</taxon>
        <taxon>Agaricineae</taxon>
        <taxon>Psathyrellaceae</taxon>
        <taxon>Coprinellus</taxon>
    </lineage>
</organism>
<evidence type="ECO:0000313" key="2">
    <source>
        <dbReference type="Proteomes" id="UP000298030"/>
    </source>
</evidence>
<name>A0A4Y7SPQ3_COPMI</name>
<keyword evidence="2" id="KW-1185">Reference proteome</keyword>
<comment type="caution">
    <text evidence="1">The sequence shown here is derived from an EMBL/GenBank/DDBJ whole genome shotgun (WGS) entry which is preliminary data.</text>
</comment>
<protein>
    <submittedName>
        <fullName evidence="1">Uncharacterized protein</fullName>
    </submittedName>
</protein>